<keyword evidence="2" id="KW-0812">Transmembrane</keyword>
<dbReference type="VEuPathDB" id="FungiDB:ASPVEDRAFT_26974"/>
<name>A0A1L9PFL0_ASPVE</name>
<keyword evidence="2" id="KW-1133">Transmembrane helix</keyword>
<dbReference type="Proteomes" id="UP000184073">
    <property type="component" value="Unassembled WGS sequence"/>
</dbReference>
<protein>
    <submittedName>
        <fullName evidence="3">Uncharacterized protein</fullName>
    </submittedName>
</protein>
<dbReference type="AlphaFoldDB" id="A0A1L9PFL0"/>
<dbReference type="RefSeq" id="XP_040665988.1">
    <property type="nucleotide sequence ID" value="XM_040809967.1"/>
</dbReference>
<dbReference type="EMBL" id="KV878127">
    <property type="protein sequence ID" value="OJJ00226.1"/>
    <property type="molecule type" value="Genomic_DNA"/>
</dbReference>
<feature type="region of interest" description="Disordered" evidence="1">
    <location>
        <begin position="59"/>
        <end position="119"/>
    </location>
</feature>
<evidence type="ECO:0000256" key="2">
    <source>
        <dbReference type="SAM" id="Phobius"/>
    </source>
</evidence>
<gene>
    <name evidence="3" type="ORF">ASPVEDRAFT_26974</name>
</gene>
<accession>A0A1L9PFL0</accession>
<proteinExistence type="predicted"/>
<reference evidence="4" key="1">
    <citation type="journal article" date="2017" name="Genome Biol.">
        <title>Comparative genomics reveals high biological diversity and specific adaptations in the industrially and medically important fungal genus Aspergillus.</title>
        <authorList>
            <person name="de Vries R.P."/>
            <person name="Riley R."/>
            <person name="Wiebenga A."/>
            <person name="Aguilar-Osorio G."/>
            <person name="Amillis S."/>
            <person name="Uchima C.A."/>
            <person name="Anderluh G."/>
            <person name="Asadollahi M."/>
            <person name="Askin M."/>
            <person name="Barry K."/>
            <person name="Battaglia E."/>
            <person name="Bayram O."/>
            <person name="Benocci T."/>
            <person name="Braus-Stromeyer S.A."/>
            <person name="Caldana C."/>
            <person name="Canovas D."/>
            <person name="Cerqueira G.C."/>
            <person name="Chen F."/>
            <person name="Chen W."/>
            <person name="Choi C."/>
            <person name="Clum A."/>
            <person name="Dos Santos R.A."/>
            <person name="Damasio A.R."/>
            <person name="Diallinas G."/>
            <person name="Emri T."/>
            <person name="Fekete E."/>
            <person name="Flipphi M."/>
            <person name="Freyberg S."/>
            <person name="Gallo A."/>
            <person name="Gournas C."/>
            <person name="Habgood R."/>
            <person name="Hainaut M."/>
            <person name="Harispe M.L."/>
            <person name="Henrissat B."/>
            <person name="Hilden K.S."/>
            <person name="Hope R."/>
            <person name="Hossain A."/>
            <person name="Karabika E."/>
            <person name="Karaffa L."/>
            <person name="Karanyi Z."/>
            <person name="Krasevec N."/>
            <person name="Kuo A."/>
            <person name="Kusch H."/>
            <person name="LaButti K."/>
            <person name="Lagendijk E.L."/>
            <person name="Lapidus A."/>
            <person name="Levasseur A."/>
            <person name="Lindquist E."/>
            <person name="Lipzen A."/>
            <person name="Logrieco A.F."/>
            <person name="MacCabe A."/>
            <person name="Maekelae M.R."/>
            <person name="Malavazi I."/>
            <person name="Melin P."/>
            <person name="Meyer V."/>
            <person name="Mielnichuk N."/>
            <person name="Miskei M."/>
            <person name="Molnar A.P."/>
            <person name="Mule G."/>
            <person name="Ngan C.Y."/>
            <person name="Orejas M."/>
            <person name="Orosz E."/>
            <person name="Ouedraogo J.P."/>
            <person name="Overkamp K.M."/>
            <person name="Park H.-S."/>
            <person name="Perrone G."/>
            <person name="Piumi F."/>
            <person name="Punt P.J."/>
            <person name="Ram A.F."/>
            <person name="Ramon A."/>
            <person name="Rauscher S."/>
            <person name="Record E."/>
            <person name="Riano-Pachon D.M."/>
            <person name="Robert V."/>
            <person name="Roehrig J."/>
            <person name="Ruller R."/>
            <person name="Salamov A."/>
            <person name="Salih N.S."/>
            <person name="Samson R.A."/>
            <person name="Sandor E."/>
            <person name="Sanguinetti M."/>
            <person name="Schuetze T."/>
            <person name="Sepcic K."/>
            <person name="Shelest E."/>
            <person name="Sherlock G."/>
            <person name="Sophianopoulou V."/>
            <person name="Squina F.M."/>
            <person name="Sun H."/>
            <person name="Susca A."/>
            <person name="Todd R.B."/>
            <person name="Tsang A."/>
            <person name="Unkles S.E."/>
            <person name="van de Wiele N."/>
            <person name="van Rossen-Uffink D."/>
            <person name="Oliveira J.V."/>
            <person name="Vesth T.C."/>
            <person name="Visser J."/>
            <person name="Yu J.-H."/>
            <person name="Zhou M."/>
            <person name="Andersen M.R."/>
            <person name="Archer D.B."/>
            <person name="Baker S.E."/>
            <person name="Benoit I."/>
            <person name="Brakhage A.A."/>
            <person name="Braus G.H."/>
            <person name="Fischer R."/>
            <person name="Frisvad J.C."/>
            <person name="Goldman G.H."/>
            <person name="Houbraken J."/>
            <person name="Oakley B."/>
            <person name="Pocsi I."/>
            <person name="Scazzocchio C."/>
            <person name="Seiboth B."/>
            <person name="vanKuyk P.A."/>
            <person name="Wortman J."/>
            <person name="Dyer P.S."/>
            <person name="Grigoriev I.V."/>
        </authorList>
    </citation>
    <scope>NUCLEOTIDE SEQUENCE [LARGE SCALE GENOMIC DNA]</scope>
    <source>
        <strain evidence="4">CBS 583.65</strain>
    </source>
</reference>
<feature type="compositionally biased region" description="Basic and acidic residues" evidence="1">
    <location>
        <begin position="109"/>
        <end position="119"/>
    </location>
</feature>
<evidence type="ECO:0000313" key="3">
    <source>
        <dbReference type="EMBL" id="OJJ00226.1"/>
    </source>
</evidence>
<dbReference type="GeneID" id="63725478"/>
<sequence length="119" mass="13256">MAWYSILPSELIHIESWVVRFFLCLGLVTISPWITLIIFDMLLYICRLLKYYTRTVEGRAQGMQRPRAPSLNELPDRYGLSAAPAGSNGGGEVNEKENLPGGDVDPDGDGVKKREGWTG</sequence>
<evidence type="ECO:0000256" key="1">
    <source>
        <dbReference type="SAM" id="MobiDB-lite"/>
    </source>
</evidence>
<dbReference type="OrthoDB" id="5309803at2759"/>
<keyword evidence="4" id="KW-1185">Reference proteome</keyword>
<organism evidence="3 4">
    <name type="scientific">Aspergillus versicolor CBS 583.65</name>
    <dbReference type="NCBI Taxonomy" id="1036611"/>
    <lineage>
        <taxon>Eukaryota</taxon>
        <taxon>Fungi</taxon>
        <taxon>Dikarya</taxon>
        <taxon>Ascomycota</taxon>
        <taxon>Pezizomycotina</taxon>
        <taxon>Eurotiomycetes</taxon>
        <taxon>Eurotiomycetidae</taxon>
        <taxon>Eurotiales</taxon>
        <taxon>Aspergillaceae</taxon>
        <taxon>Aspergillus</taxon>
        <taxon>Aspergillus subgen. Nidulantes</taxon>
    </lineage>
</organism>
<evidence type="ECO:0000313" key="4">
    <source>
        <dbReference type="Proteomes" id="UP000184073"/>
    </source>
</evidence>
<feature type="transmembrane region" description="Helical" evidence="2">
    <location>
        <begin position="20"/>
        <end position="45"/>
    </location>
</feature>
<keyword evidence="2" id="KW-0472">Membrane</keyword>